<proteinExistence type="predicted"/>
<organism evidence="1 2">
    <name type="scientific">Pistacia integerrima</name>
    <dbReference type="NCBI Taxonomy" id="434235"/>
    <lineage>
        <taxon>Eukaryota</taxon>
        <taxon>Viridiplantae</taxon>
        <taxon>Streptophyta</taxon>
        <taxon>Embryophyta</taxon>
        <taxon>Tracheophyta</taxon>
        <taxon>Spermatophyta</taxon>
        <taxon>Magnoliopsida</taxon>
        <taxon>eudicotyledons</taxon>
        <taxon>Gunneridae</taxon>
        <taxon>Pentapetalae</taxon>
        <taxon>rosids</taxon>
        <taxon>malvids</taxon>
        <taxon>Sapindales</taxon>
        <taxon>Anacardiaceae</taxon>
        <taxon>Pistacia</taxon>
    </lineage>
</organism>
<protein>
    <submittedName>
        <fullName evidence="1">Uncharacterized protein</fullName>
    </submittedName>
</protein>
<dbReference type="Proteomes" id="UP001163603">
    <property type="component" value="Chromosome 14"/>
</dbReference>
<reference evidence="2" key="1">
    <citation type="journal article" date="2023" name="G3 (Bethesda)">
        <title>Genome assembly and association tests identify interacting loci associated with vigor, precocity, and sex in interspecific pistachio rootstocks.</title>
        <authorList>
            <person name="Palmer W."/>
            <person name="Jacygrad E."/>
            <person name="Sagayaradj S."/>
            <person name="Cavanaugh K."/>
            <person name="Han R."/>
            <person name="Bertier L."/>
            <person name="Beede B."/>
            <person name="Kafkas S."/>
            <person name="Golino D."/>
            <person name="Preece J."/>
            <person name="Michelmore R."/>
        </authorList>
    </citation>
    <scope>NUCLEOTIDE SEQUENCE [LARGE SCALE GENOMIC DNA]</scope>
</reference>
<evidence type="ECO:0000313" key="1">
    <source>
        <dbReference type="EMBL" id="KAJ0009965.1"/>
    </source>
</evidence>
<comment type="caution">
    <text evidence="1">The sequence shown here is derived from an EMBL/GenBank/DDBJ whole genome shotgun (WGS) entry which is preliminary data.</text>
</comment>
<name>A0ACC0X4D3_9ROSI</name>
<accession>A0ACC0X4D3</accession>
<keyword evidence="2" id="KW-1185">Reference proteome</keyword>
<evidence type="ECO:0000313" key="2">
    <source>
        <dbReference type="Proteomes" id="UP001163603"/>
    </source>
</evidence>
<gene>
    <name evidence="1" type="ORF">Pint_33670</name>
</gene>
<dbReference type="EMBL" id="CM047749">
    <property type="protein sequence ID" value="KAJ0009965.1"/>
    <property type="molecule type" value="Genomic_DNA"/>
</dbReference>
<sequence>MSYIRSQVMVLRYVGVVDAVNRKQLRRYKKDHPFAQLSGSDNIIAFTRTRYKEQPLVGRAGAQAGLPPGVLKIVSGYGPTVACFHWFYRILSQLRYIRSGIESNATLDCEGDRFGTRGYFVQPSVFSNVQDNMLIAQDEIFGPVQSILKFSITINAYRSVYSIKQMSGKCRLYSGSFCP</sequence>